<keyword evidence="2" id="KW-0732">Signal</keyword>
<dbReference type="KEGG" id="tje:TJEJU_2856"/>
<keyword evidence="4" id="KW-1185">Reference proteome</keyword>
<dbReference type="RefSeq" id="WP_095073143.1">
    <property type="nucleotide sequence ID" value="NZ_LT899436.1"/>
</dbReference>
<dbReference type="EMBL" id="LT899436">
    <property type="protein sequence ID" value="SNR16528.1"/>
    <property type="molecule type" value="Genomic_DNA"/>
</dbReference>
<feature type="chain" id="PRO_5013031578" description="Lipoprotein" evidence="2">
    <location>
        <begin position="24"/>
        <end position="164"/>
    </location>
</feature>
<accession>A0A238UD69</accession>
<organism evidence="3 4">
    <name type="scientific">Tenacibaculum jejuense</name>
    <dbReference type="NCBI Taxonomy" id="584609"/>
    <lineage>
        <taxon>Bacteria</taxon>
        <taxon>Pseudomonadati</taxon>
        <taxon>Bacteroidota</taxon>
        <taxon>Flavobacteriia</taxon>
        <taxon>Flavobacteriales</taxon>
        <taxon>Flavobacteriaceae</taxon>
        <taxon>Tenacibaculum</taxon>
    </lineage>
</organism>
<gene>
    <name evidence="3" type="ORF">TJEJU_2856</name>
</gene>
<reference evidence="3 4" key="1">
    <citation type="submission" date="2017-07" db="EMBL/GenBank/DDBJ databases">
        <authorList>
            <person name="Sun Z.S."/>
            <person name="Albrecht U."/>
            <person name="Echele G."/>
            <person name="Lee C.C."/>
        </authorList>
    </citation>
    <scope>NUCLEOTIDE SEQUENCE [LARGE SCALE GENOMIC DNA]</scope>
    <source>
        <strain evidence="4">type strain: KCTC 22618</strain>
    </source>
</reference>
<feature type="signal peptide" evidence="2">
    <location>
        <begin position="1"/>
        <end position="23"/>
    </location>
</feature>
<name>A0A238UD69_9FLAO</name>
<proteinExistence type="predicted"/>
<keyword evidence="1" id="KW-0472">Membrane</keyword>
<dbReference type="OrthoDB" id="9991335at2"/>
<protein>
    <recommendedName>
        <fullName evidence="5">Lipoprotein</fullName>
    </recommendedName>
</protein>
<feature type="transmembrane region" description="Helical" evidence="1">
    <location>
        <begin position="139"/>
        <end position="159"/>
    </location>
</feature>
<keyword evidence="1" id="KW-0812">Transmembrane</keyword>
<evidence type="ECO:0000256" key="2">
    <source>
        <dbReference type="SAM" id="SignalP"/>
    </source>
</evidence>
<sequence>MKRKIKLLSYFIFLSLLSNSCKSFKKLPATQKTIKIKDSIHRESHTIDTIVIARKADTVKLKETINKLTKEAIVKRSKHTQLSIKRVGNTIEAECIADELKELLALQKEIIRHYKEINQHHQETIIIPEKYIPELLKPLIWIGGIVLLLFLGGTIMKFVKPKIL</sequence>
<evidence type="ECO:0000313" key="3">
    <source>
        <dbReference type="EMBL" id="SNR16528.1"/>
    </source>
</evidence>
<dbReference type="AlphaFoldDB" id="A0A238UD69"/>
<dbReference type="Proteomes" id="UP000215214">
    <property type="component" value="Chromosome TJEJU"/>
</dbReference>
<evidence type="ECO:0008006" key="5">
    <source>
        <dbReference type="Google" id="ProtNLM"/>
    </source>
</evidence>
<keyword evidence="1" id="KW-1133">Transmembrane helix</keyword>
<evidence type="ECO:0000256" key="1">
    <source>
        <dbReference type="SAM" id="Phobius"/>
    </source>
</evidence>
<evidence type="ECO:0000313" key="4">
    <source>
        <dbReference type="Proteomes" id="UP000215214"/>
    </source>
</evidence>